<dbReference type="EMBL" id="CAOQHR010000008">
    <property type="protein sequence ID" value="CAI6338001.1"/>
    <property type="molecule type" value="Genomic_DNA"/>
</dbReference>
<evidence type="ECO:0000256" key="1">
    <source>
        <dbReference type="SAM" id="MobiDB-lite"/>
    </source>
</evidence>
<proteinExistence type="predicted"/>
<protein>
    <submittedName>
        <fullName evidence="2">Uncharacterized protein</fullName>
    </submittedName>
</protein>
<feature type="region of interest" description="Disordered" evidence="1">
    <location>
        <begin position="18"/>
        <end position="81"/>
    </location>
</feature>
<dbReference type="AlphaFoldDB" id="A0A9W4XUD6"/>
<dbReference type="Proteomes" id="UP001152607">
    <property type="component" value="Unassembled WGS sequence"/>
</dbReference>
<sequence>MNAYPTYALPVSSIPHHHAMHHDIPANPTQIVLSTQSPTSKEVDPPVPLPPSPKQGEPARRRNEAVQSRNPMRRESSITPNKFLQINGHGCHQSTIPLKYCGTMIPRRLHAETKHSVVMFVPD</sequence>
<reference evidence="2" key="1">
    <citation type="submission" date="2023-01" db="EMBL/GenBank/DDBJ databases">
        <authorList>
            <person name="Van Ghelder C."/>
            <person name="Rancurel C."/>
        </authorList>
    </citation>
    <scope>NUCLEOTIDE SEQUENCE</scope>
    <source>
        <strain evidence="2">CNCM I-4278</strain>
    </source>
</reference>
<comment type="caution">
    <text evidence="2">The sequence shown here is derived from an EMBL/GenBank/DDBJ whole genome shotgun (WGS) entry which is preliminary data.</text>
</comment>
<feature type="compositionally biased region" description="Polar residues" evidence="1">
    <location>
        <begin position="27"/>
        <end position="40"/>
    </location>
</feature>
<gene>
    <name evidence="2" type="ORF">PDIGIT_LOCUS11121</name>
</gene>
<name>A0A9W4XUD6_9PLEO</name>
<keyword evidence="3" id="KW-1185">Reference proteome</keyword>
<accession>A0A9W4XUD6</accession>
<evidence type="ECO:0000313" key="3">
    <source>
        <dbReference type="Proteomes" id="UP001152607"/>
    </source>
</evidence>
<organism evidence="2 3">
    <name type="scientific">Periconia digitata</name>
    <dbReference type="NCBI Taxonomy" id="1303443"/>
    <lineage>
        <taxon>Eukaryota</taxon>
        <taxon>Fungi</taxon>
        <taxon>Dikarya</taxon>
        <taxon>Ascomycota</taxon>
        <taxon>Pezizomycotina</taxon>
        <taxon>Dothideomycetes</taxon>
        <taxon>Pleosporomycetidae</taxon>
        <taxon>Pleosporales</taxon>
        <taxon>Massarineae</taxon>
        <taxon>Periconiaceae</taxon>
        <taxon>Periconia</taxon>
    </lineage>
</organism>
<evidence type="ECO:0000313" key="2">
    <source>
        <dbReference type="EMBL" id="CAI6338001.1"/>
    </source>
</evidence>